<dbReference type="EMBL" id="KQ434879">
    <property type="protein sequence ID" value="KZC09991.1"/>
    <property type="molecule type" value="Genomic_DNA"/>
</dbReference>
<name>A0A154PDR4_DUFNO</name>
<keyword evidence="3" id="KW-1185">Reference proteome</keyword>
<evidence type="ECO:0000313" key="2">
    <source>
        <dbReference type="EMBL" id="KZC09991.1"/>
    </source>
</evidence>
<dbReference type="AlphaFoldDB" id="A0A154PDR4"/>
<gene>
    <name evidence="2" type="ORF">WN55_01028</name>
</gene>
<sequence>MKASQQRLRDLKHDETKRPRGTSKDIRRDQNKIGILYNSFGMNKERGVIKSVGIKSKHY</sequence>
<accession>A0A154PDR4</accession>
<organism evidence="2 3">
    <name type="scientific">Dufourea novaeangliae</name>
    <name type="common">Sweat bee</name>
    <dbReference type="NCBI Taxonomy" id="178035"/>
    <lineage>
        <taxon>Eukaryota</taxon>
        <taxon>Metazoa</taxon>
        <taxon>Ecdysozoa</taxon>
        <taxon>Arthropoda</taxon>
        <taxon>Hexapoda</taxon>
        <taxon>Insecta</taxon>
        <taxon>Pterygota</taxon>
        <taxon>Neoptera</taxon>
        <taxon>Endopterygota</taxon>
        <taxon>Hymenoptera</taxon>
        <taxon>Apocrita</taxon>
        <taxon>Aculeata</taxon>
        <taxon>Apoidea</taxon>
        <taxon>Anthophila</taxon>
        <taxon>Halictidae</taxon>
        <taxon>Rophitinae</taxon>
        <taxon>Dufourea</taxon>
    </lineage>
</organism>
<protein>
    <submittedName>
        <fullName evidence="2">Uncharacterized protein</fullName>
    </submittedName>
</protein>
<proteinExistence type="predicted"/>
<reference evidence="2 3" key="1">
    <citation type="submission" date="2015-07" db="EMBL/GenBank/DDBJ databases">
        <title>The genome of Dufourea novaeangliae.</title>
        <authorList>
            <person name="Pan H."/>
            <person name="Kapheim K."/>
        </authorList>
    </citation>
    <scope>NUCLEOTIDE SEQUENCE [LARGE SCALE GENOMIC DNA]</scope>
    <source>
        <strain evidence="2">0120121106</strain>
        <tissue evidence="2">Whole body</tissue>
    </source>
</reference>
<evidence type="ECO:0000256" key="1">
    <source>
        <dbReference type="SAM" id="MobiDB-lite"/>
    </source>
</evidence>
<dbReference type="Proteomes" id="UP000076502">
    <property type="component" value="Unassembled WGS sequence"/>
</dbReference>
<evidence type="ECO:0000313" key="3">
    <source>
        <dbReference type="Proteomes" id="UP000076502"/>
    </source>
</evidence>
<feature type="region of interest" description="Disordered" evidence="1">
    <location>
        <begin position="1"/>
        <end position="29"/>
    </location>
</feature>
<feature type="compositionally biased region" description="Basic and acidic residues" evidence="1">
    <location>
        <begin position="7"/>
        <end position="29"/>
    </location>
</feature>